<feature type="domain" description="Membrane insertase YidC/Oxa/ALB C-terminal" evidence="19">
    <location>
        <begin position="36"/>
        <end position="263"/>
    </location>
</feature>
<dbReference type="InterPro" id="IPR028055">
    <property type="entry name" value="YidC/Oxa/ALB_C"/>
</dbReference>
<dbReference type="NCBIfam" id="TIGR03592">
    <property type="entry name" value="yidC_oxa1_cterm"/>
    <property type="match status" value="1"/>
</dbReference>
<gene>
    <name evidence="20" type="ORF">J2S36_001121</name>
</gene>
<dbReference type="PANTHER" id="PTHR12428:SF65">
    <property type="entry name" value="CYTOCHROME C OXIDASE ASSEMBLY PROTEIN COX18, MITOCHONDRIAL"/>
    <property type="match status" value="1"/>
</dbReference>
<keyword evidence="6 16" id="KW-0812">Transmembrane</keyword>
<keyword evidence="8 18" id="KW-1133">Transmembrane helix</keyword>
<feature type="transmembrane region" description="Helical" evidence="18">
    <location>
        <begin position="106"/>
        <end position="127"/>
    </location>
</feature>
<feature type="compositionally biased region" description="Basic and acidic residues" evidence="17">
    <location>
        <begin position="367"/>
        <end position="378"/>
    </location>
</feature>
<evidence type="ECO:0000256" key="11">
    <source>
        <dbReference type="ARBA" id="ARBA00025034"/>
    </source>
</evidence>
<evidence type="ECO:0000256" key="8">
    <source>
        <dbReference type="ARBA" id="ARBA00022989"/>
    </source>
</evidence>
<proteinExistence type="inferred from homology"/>
<evidence type="ECO:0000256" key="7">
    <source>
        <dbReference type="ARBA" id="ARBA00022927"/>
    </source>
</evidence>
<feature type="transmembrane region" description="Helical" evidence="18">
    <location>
        <begin position="225"/>
        <end position="250"/>
    </location>
</feature>
<dbReference type="InterPro" id="IPR001708">
    <property type="entry name" value="YidC/ALB3/OXA1/COX18"/>
</dbReference>
<protein>
    <recommendedName>
        <fullName evidence="3">Membrane protein insertase YidC</fullName>
    </recommendedName>
    <alternativeName>
        <fullName evidence="15">Foldase YidC</fullName>
    </alternativeName>
    <alternativeName>
        <fullName evidence="14">Membrane integrase YidC</fullName>
    </alternativeName>
    <alternativeName>
        <fullName evidence="13">Membrane protein YidC</fullName>
    </alternativeName>
</protein>
<keyword evidence="9 18" id="KW-0472">Membrane</keyword>
<dbReference type="NCBIfam" id="NF002350">
    <property type="entry name" value="PRK01315.1"/>
    <property type="match status" value="1"/>
</dbReference>
<evidence type="ECO:0000313" key="21">
    <source>
        <dbReference type="Proteomes" id="UP001266099"/>
    </source>
</evidence>
<name>A0ABU1T2H9_9ACTO</name>
<evidence type="ECO:0000256" key="1">
    <source>
        <dbReference type="ARBA" id="ARBA00004651"/>
    </source>
</evidence>
<feature type="transmembrane region" description="Helical" evidence="18">
    <location>
        <begin position="34"/>
        <end position="55"/>
    </location>
</feature>
<comment type="subcellular location">
    <subcellularLocation>
        <location evidence="1">Cell membrane</location>
        <topology evidence="1">Multi-pass membrane protein</topology>
    </subcellularLocation>
    <subcellularLocation>
        <location evidence="16">Membrane</location>
        <topology evidence="16">Multi-pass membrane protein</topology>
    </subcellularLocation>
</comment>
<dbReference type="RefSeq" id="WP_309956359.1">
    <property type="nucleotide sequence ID" value="NZ_JAVDUJ010000001.1"/>
</dbReference>
<evidence type="ECO:0000256" key="18">
    <source>
        <dbReference type="SAM" id="Phobius"/>
    </source>
</evidence>
<feature type="transmembrane region" description="Helical" evidence="18">
    <location>
        <begin position="180"/>
        <end position="198"/>
    </location>
</feature>
<evidence type="ECO:0000259" key="19">
    <source>
        <dbReference type="Pfam" id="PF02096"/>
    </source>
</evidence>
<dbReference type="Proteomes" id="UP001266099">
    <property type="component" value="Unassembled WGS sequence"/>
</dbReference>
<evidence type="ECO:0000256" key="12">
    <source>
        <dbReference type="ARBA" id="ARBA00026028"/>
    </source>
</evidence>
<comment type="similarity">
    <text evidence="2">Belongs to the OXA1/ALB3/YidC family. Type 1 subfamily.</text>
</comment>
<accession>A0ABU1T2H9</accession>
<dbReference type="InterPro" id="IPR047196">
    <property type="entry name" value="YidC_ALB_C"/>
</dbReference>
<evidence type="ECO:0000256" key="4">
    <source>
        <dbReference type="ARBA" id="ARBA00022448"/>
    </source>
</evidence>
<evidence type="ECO:0000256" key="6">
    <source>
        <dbReference type="ARBA" id="ARBA00022692"/>
    </source>
</evidence>
<comment type="subunit">
    <text evidence="12">Interacts with the Sec translocase complex via SecD. Specifically interacts with transmembrane segments of nascent integral membrane proteins during membrane integration.</text>
</comment>
<evidence type="ECO:0000256" key="13">
    <source>
        <dbReference type="ARBA" id="ARBA00031538"/>
    </source>
</evidence>
<evidence type="ECO:0000256" key="16">
    <source>
        <dbReference type="RuleBase" id="RU003945"/>
    </source>
</evidence>
<dbReference type="EMBL" id="JAVDUJ010000001">
    <property type="protein sequence ID" value="MDR6939578.1"/>
    <property type="molecule type" value="Genomic_DNA"/>
</dbReference>
<dbReference type="PANTHER" id="PTHR12428">
    <property type="entry name" value="OXA1"/>
    <property type="match status" value="1"/>
</dbReference>
<keyword evidence="21" id="KW-1185">Reference proteome</keyword>
<comment type="caution">
    <text evidence="20">The sequence shown here is derived from an EMBL/GenBank/DDBJ whole genome shotgun (WGS) entry which is preliminary data.</text>
</comment>
<evidence type="ECO:0000256" key="14">
    <source>
        <dbReference type="ARBA" id="ARBA00033245"/>
    </source>
</evidence>
<evidence type="ECO:0000256" key="10">
    <source>
        <dbReference type="ARBA" id="ARBA00023186"/>
    </source>
</evidence>
<evidence type="ECO:0000313" key="20">
    <source>
        <dbReference type="EMBL" id="MDR6939578.1"/>
    </source>
</evidence>
<keyword evidence="5" id="KW-1003">Cell membrane</keyword>
<feature type="compositionally biased region" description="Basic residues" evidence="17">
    <location>
        <begin position="379"/>
        <end position="399"/>
    </location>
</feature>
<feature type="compositionally biased region" description="Polar residues" evidence="17">
    <location>
        <begin position="299"/>
        <end position="315"/>
    </location>
</feature>
<comment type="function">
    <text evidence="11">Required for the insertion and/or proper folding and/or complex formation of integral membrane proteins into the membrane. Involved in integration of membrane proteins that insert both dependently and independently of the Sec translocase complex, as well as at least some lipoproteins. Aids folding of multispanning membrane proteins.</text>
</comment>
<evidence type="ECO:0000256" key="9">
    <source>
        <dbReference type="ARBA" id="ARBA00023136"/>
    </source>
</evidence>
<keyword evidence="7" id="KW-0653">Protein transport</keyword>
<feature type="transmembrane region" description="Helical" evidence="18">
    <location>
        <begin position="7"/>
        <end position="28"/>
    </location>
</feature>
<feature type="region of interest" description="Disordered" evidence="17">
    <location>
        <begin position="288"/>
        <end position="399"/>
    </location>
</feature>
<dbReference type="Pfam" id="PF02096">
    <property type="entry name" value="60KD_IMP"/>
    <property type="match status" value="1"/>
</dbReference>
<sequence length="399" mass="44904">MDTILLPIMWVIAWIMTGVHKLLTLFGLPDGAGIGWVLSIVGMTVVVRALMIPLFNKQMKSTRMGQQLQPEMQKIKKKYKGRKDPISQRRMQEETMALYREYGTSPFASCLPVVIQMPIFFSLFQLLRALEPISTGKYGLAKSIGPIDQHIAKEISTSTVFGAPLSSSIGSAHLYEQPKAVYIVAVVMILLLIVTLFFTQKQIMTKNLPESALDPSNPMYKTQKYMLYGMPLIYVFTGTTFQVGVLVYWVTGNFWNIGQQTWMIYRHPAPGSAAYKAKLERDRKKRIAKGLPPEEDSRSGSFNGELQTGQRQQPLGKSRSKKASGKIDAFGRPLPESLQESAENPQADDDGAEIGADGLTDAQRAQKRYERRAAERKRAQAKKQARQKKQAQSKRHRNF</sequence>
<dbReference type="CDD" id="cd20070">
    <property type="entry name" value="5TM_YidC_Alb3"/>
    <property type="match status" value="1"/>
</dbReference>
<organism evidence="20 21">
    <name type="scientific">Arcanobacterium hippocoleae</name>
    <dbReference type="NCBI Taxonomy" id="149017"/>
    <lineage>
        <taxon>Bacteria</taxon>
        <taxon>Bacillati</taxon>
        <taxon>Actinomycetota</taxon>
        <taxon>Actinomycetes</taxon>
        <taxon>Actinomycetales</taxon>
        <taxon>Actinomycetaceae</taxon>
        <taxon>Arcanobacterium</taxon>
    </lineage>
</organism>
<keyword evidence="10" id="KW-0143">Chaperone</keyword>
<keyword evidence="4" id="KW-0813">Transport</keyword>
<reference evidence="20 21" key="1">
    <citation type="submission" date="2023-07" db="EMBL/GenBank/DDBJ databases">
        <title>Sequencing the genomes of 1000 actinobacteria strains.</title>
        <authorList>
            <person name="Klenk H.-P."/>
        </authorList>
    </citation>
    <scope>NUCLEOTIDE SEQUENCE [LARGE SCALE GENOMIC DNA]</scope>
    <source>
        <strain evidence="20 21">DSM 15539</strain>
    </source>
</reference>
<evidence type="ECO:0000256" key="17">
    <source>
        <dbReference type="SAM" id="MobiDB-lite"/>
    </source>
</evidence>
<evidence type="ECO:0000256" key="5">
    <source>
        <dbReference type="ARBA" id="ARBA00022475"/>
    </source>
</evidence>
<evidence type="ECO:0000256" key="15">
    <source>
        <dbReference type="ARBA" id="ARBA00033342"/>
    </source>
</evidence>
<evidence type="ECO:0000256" key="2">
    <source>
        <dbReference type="ARBA" id="ARBA00010527"/>
    </source>
</evidence>
<evidence type="ECO:0000256" key="3">
    <source>
        <dbReference type="ARBA" id="ARBA00015325"/>
    </source>
</evidence>